<dbReference type="Pfam" id="PF02204">
    <property type="entry name" value="VPS9"/>
    <property type="match status" value="1"/>
</dbReference>
<dbReference type="GO" id="GO:0005829">
    <property type="term" value="C:cytosol"/>
    <property type="evidence" value="ECO:0007669"/>
    <property type="project" value="TreeGrafter"/>
</dbReference>
<dbReference type="STRING" id="7209.A0A1I7VSP0"/>
<dbReference type="SMART" id="SM00252">
    <property type="entry name" value="SH2"/>
    <property type="match status" value="1"/>
</dbReference>
<evidence type="ECO:0000259" key="7">
    <source>
        <dbReference type="PROSITE" id="PS51205"/>
    </source>
</evidence>
<dbReference type="GO" id="GO:0005096">
    <property type="term" value="F:GTPase activator activity"/>
    <property type="evidence" value="ECO:0007669"/>
    <property type="project" value="UniProtKB-KW"/>
</dbReference>
<dbReference type="OrthoDB" id="21085at2759"/>
<accession>A0A1I7VSP0</accession>
<dbReference type="Gene3D" id="1.20.1050.80">
    <property type="entry name" value="VPS9 domain"/>
    <property type="match status" value="1"/>
</dbReference>
<dbReference type="PROSITE" id="PS50001">
    <property type="entry name" value="SH2"/>
    <property type="match status" value="1"/>
</dbReference>
<evidence type="ECO:0000256" key="2">
    <source>
        <dbReference type="ARBA" id="ARBA00022468"/>
    </source>
</evidence>
<dbReference type="InterPro" id="IPR000980">
    <property type="entry name" value="SH2"/>
</dbReference>
<dbReference type="SUPFAM" id="SSF55550">
    <property type="entry name" value="SH2 domain"/>
    <property type="match status" value="1"/>
</dbReference>
<dbReference type="eggNOG" id="KOG2320">
    <property type="taxonomic scope" value="Eukaryota"/>
</dbReference>
<protein>
    <submittedName>
        <fullName evidence="9">CBR-TAG-333 protein</fullName>
    </submittedName>
</protein>
<name>A0A1I7VSP0_LOALO</name>
<dbReference type="InterPro" id="IPR045046">
    <property type="entry name" value="Vps9-like"/>
</dbReference>
<feature type="domain" description="SH2" evidence="5">
    <location>
        <begin position="128"/>
        <end position="223"/>
    </location>
</feature>
<dbReference type="CDD" id="cd01776">
    <property type="entry name" value="RA_Rin"/>
    <property type="match status" value="1"/>
</dbReference>
<dbReference type="GO" id="GO:0005085">
    <property type="term" value="F:guanyl-nucleotide exchange factor activity"/>
    <property type="evidence" value="ECO:0007669"/>
    <property type="project" value="InterPro"/>
</dbReference>
<evidence type="ECO:0000256" key="1">
    <source>
        <dbReference type="ARBA" id="ARBA00006919"/>
    </source>
</evidence>
<dbReference type="GO" id="GO:0007165">
    <property type="term" value="P:signal transduction"/>
    <property type="evidence" value="ECO:0007669"/>
    <property type="project" value="InterPro"/>
</dbReference>
<evidence type="ECO:0000313" key="9">
    <source>
        <dbReference type="WBParaSite" id="EN70_5853"/>
    </source>
</evidence>
<feature type="compositionally biased region" description="Low complexity" evidence="4">
    <location>
        <begin position="850"/>
        <end position="865"/>
    </location>
</feature>
<dbReference type="Gene3D" id="3.30.505.10">
    <property type="entry name" value="SH2 domain"/>
    <property type="match status" value="1"/>
</dbReference>
<feature type="compositionally biased region" description="Polar residues" evidence="4">
    <location>
        <begin position="830"/>
        <end position="845"/>
    </location>
</feature>
<feature type="domain" description="VPS9" evidence="7">
    <location>
        <begin position="1262"/>
        <end position="1428"/>
    </location>
</feature>
<dbReference type="WBParaSite" id="EN70_5853">
    <property type="protein sequence ID" value="EN70_5853"/>
    <property type="gene ID" value="EN70_5853"/>
</dbReference>
<dbReference type="GO" id="GO:0030139">
    <property type="term" value="C:endocytic vesicle"/>
    <property type="evidence" value="ECO:0007669"/>
    <property type="project" value="TreeGrafter"/>
</dbReference>
<proteinExistence type="inferred from homology"/>
<dbReference type="PANTHER" id="PTHR23101:SF104">
    <property type="entry name" value="PROTEIN SPRINT"/>
    <property type="match status" value="1"/>
</dbReference>
<evidence type="ECO:0000259" key="6">
    <source>
        <dbReference type="PROSITE" id="PS50200"/>
    </source>
</evidence>
<dbReference type="InParanoid" id="A0A1I7VSP0"/>
<gene>
    <name evidence="9" type="primary">LOAG_16498</name>
</gene>
<sequence>MSKKREVFIIDDGPTHLVTNKFPDQAVPTTVMSKFVSVECTSSPIVDVLASAAISHPKPPSNFKVGIDRMKKSIAVQCDRRTNLSKDKRKNRFAESPSDEEKKQDGAKSGSEKGITLLEQIIRTHPIWYLQHIGRSAATHLLRPMKEGAFIVRSSSKPNAMALSIRSPPGLASDIDHYLIESAGPDRSVRVESSPYYFKSLPLLIEHYCLNGEELQTNLVLPIAVTRCCTSMQLQSLALMGQDFWTSDIAQKSNDLRSSQKQSNLESPNIRYSSKRRSSFTKHYVSAASNGSSVSKRASEKRVNTLINAFVDKGMVAAGTCVSHMTSPKGNSGVSNDASAQTISGRRSLLRHIFRSESSSNVTVESGKAITSSNSNRNAGEPEMTSLAQCRAFTPSEERRITSSQSAFVLSSTSSLLTQYDADSVQSYSAELHADCSFLKRNCFDGQLHQHAVPSLRTFKPGCSASDIVTQESNSLFTVNPKPAVKPKPLALRRERSDLTAGCVSHITANYREDNVSTGSDVGFRCALMPSPTCLDENSLRRCLEELKRKRQETATVVLEANSKSRQQQHSQRNHHKETSKIDFGDLNVVLRTHSSESFRTDQRRLSVPDLADLAHNSLANGVTGVVATAKALTSKLGRNPRTGELQTINEGLVTPVVRRKQYIKDIKDIHANNTANDWCSGILLQRPLATHKKLAKEAEKEHLRRDGRNGAEHIFTRKFHSERHSRERVFAHNSSNTDSLSSISTQTYTWSPSVAKRGSSFAYNVSSLSDGNTTSERFTCAGNIFAKKQTAVWSAVNSELKNRQKIAKVRPTPQVPLLKKSLTAGAVGSSIQNKLHSRGMTTGNGSEGPLSKVSPSQPSSSESLPHLRRQNSCDTPVCSDNACENLASEYAHLSESVDTSMKADLIVKRGSPSQDQSGKDDDNISIAGTVFNEPWDSNVWENLLDLAHYGDEKPSTLTRHHDTNQTVLDEAIAEEGDDEVICSLEMSYDGEEERNLQKLQSITGMGDCRNDGNYGVVIRRFDSHHLNNNAESDGRRNGIININAHLKNEDSLEKQQQFETICRSVTSGSGDPEASNSMMNISNTGEMSDGTATMDSHKSTNTHSLPRILPRYSKLDDSWLESLDDIPTSIRALSPIISPPRLKNSLSADPGTKIQEYVERLSREENTVFGATLRRFIECTFEAGECDPQVVIRNVRQFLNGLKNYLVKHGEGELHDLIEKERARLNANEFLNIDAILEAVLHKIVLCPVKPHLYHLMVREYSKNGWLQALSENLTYVRTLSPEQLGFGVRCKFTPPTTQKMETIKICLRKMQHHYSPLKKLENLLRVIFLAIGKQQSCDNPSGDMENYDPISIDNNKIKALPPADELVRWLVYLLSRTSTVGCEVEAWYMWELLPKQLLTTGDSSYYLITLFSAIDVLKNTESIRKLGQVDDSSITEDGSYCSSLGSVSPVLSSSSDAFVKVAVPDELGGSIRYHTFPGVPQMTAGKLCRVIAHQFGITNPEDHGLYLLVDGYETCLLANECPDLIRHQLKQAHKAHLFAYKRHEAKIAWPKFPVSSLS</sequence>
<dbReference type="PROSITE" id="PS50200">
    <property type="entry name" value="RA"/>
    <property type="match status" value="1"/>
</dbReference>
<dbReference type="FunCoup" id="A0A1I7VSP0">
    <property type="interactions" value="948"/>
</dbReference>
<evidence type="ECO:0000256" key="3">
    <source>
        <dbReference type="PROSITE-ProRule" id="PRU00191"/>
    </source>
</evidence>
<feature type="domain" description="Ras-associating" evidence="6">
    <location>
        <begin position="1482"/>
        <end position="1547"/>
    </location>
</feature>
<feature type="region of interest" description="Disordered" evidence="4">
    <location>
        <begin position="830"/>
        <end position="873"/>
    </location>
</feature>
<keyword evidence="8" id="KW-1185">Reference proteome</keyword>
<dbReference type="Pfam" id="PF23268">
    <property type="entry name" value="RIN1"/>
    <property type="match status" value="1"/>
</dbReference>
<keyword evidence="2" id="KW-0343">GTPase activation</keyword>
<reference evidence="8" key="1">
    <citation type="submission" date="2012-04" db="EMBL/GenBank/DDBJ databases">
        <title>The Genome Sequence of Loa loa.</title>
        <authorList>
            <consortium name="The Broad Institute Genome Sequencing Platform"/>
            <consortium name="Broad Institute Genome Sequencing Center for Infectious Disease"/>
            <person name="Nutman T.B."/>
            <person name="Fink D.L."/>
            <person name="Russ C."/>
            <person name="Young S."/>
            <person name="Zeng Q."/>
            <person name="Gargeya S."/>
            <person name="Alvarado L."/>
            <person name="Berlin A."/>
            <person name="Chapman S.B."/>
            <person name="Chen Z."/>
            <person name="Freedman E."/>
            <person name="Gellesch M."/>
            <person name="Goldberg J."/>
            <person name="Griggs A."/>
            <person name="Gujja S."/>
            <person name="Heilman E.R."/>
            <person name="Heiman D."/>
            <person name="Howarth C."/>
            <person name="Mehta T."/>
            <person name="Neiman D."/>
            <person name="Pearson M."/>
            <person name="Roberts A."/>
            <person name="Saif S."/>
            <person name="Shea T."/>
            <person name="Shenoy N."/>
            <person name="Sisk P."/>
            <person name="Stolte C."/>
            <person name="Sykes S."/>
            <person name="White J."/>
            <person name="Yandava C."/>
            <person name="Haas B."/>
            <person name="Henn M.R."/>
            <person name="Nusbaum C."/>
            <person name="Birren B."/>
        </authorList>
    </citation>
    <scope>NUCLEOTIDE SEQUENCE [LARGE SCALE GENOMIC DNA]</scope>
</reference>
<dbReference type="Proteomes" id="UP000095285">
    <property type="component" value="Unassembled WGS sequence"/>
</dbReference>
<evidence type="ECO:0000259" key="5">
    <source>
        <dbReference type="PROSITE" id="PS50001"/>
    </source>
</evidence>
<dbReference type="Pfam" id="PF00017">
    <property type="entry name" value="SH2"/>
    <property type="match status" value="1"/>
</dbReference>
<dbReference type="InterPro" id="IPR000159">
    <property type="entry name" value="RA_dom"/>
</dbReference>
<evidence type="ECO:0000256" key="4">
    <source>
        <dbReference type="SAM" id="MobiDB-lite"/>
    </source>
</evidence>
<reference evidence="9" key="2">
    <citation type="submission" date="2016-11" db="UniProtKB">
        <authorList>
            <consortium name="WormBaseParasite"/>
        </authorList>
    </citation>
    <scope>IDENTIFICATION</scope>
</reference>
<dbReference type="InterPro" id="IPR036860">
    <property type="entry name" value="SH2_dom_sf"/>
</dbReference>
<comment type="similarity">
    <text evidence="1">Belongs to the RIN (Ras interaction/interference) family.</text>
</comment>
<dbReference type="SUPFAM" id="SSF109993">
    <property type="entry name" value="VPS9 domain"/>
    <property type="match status" value="1"/>
</dbReference>
<dbReference type="InterPro" id="IPR003123">
    <property type="entry name" value="VPS9"/>
</dbReference>
<dbReference type="GO" id="GO:0031267">
    <property type="term" value="F:small GTPase binding"/>
    <property type="evidence" value="ECO:0007669"/>
    <property type="project" value="TreeGrafter"/>
</dbReference>
<dbReference type="InterPro" id="IPR037191">
    <property type="entry name" value="VPS9_dom_sf"/>
</dbReference>
<dbReference type="PROSITE" id="PS51205">
    <property type="entry name" value="VPS9"/>
    <property type="match status" value="1"/>
</dbReference>
<feature type="region of interest" description="Disordered" evidence="4">
    <location>
        <begin position="85"/>
        <end position="111"/>
    </location>
</feature>
<dbReference type="GO" id="GO:0016192">
    <property type="term" value="P:vesicle-mediated transport"/>
    <property type="evidence" value="ECO:0007669"/>
    <property type="project" value="InterPro"/>
</dbReference>
<keyword evidence="3" id="KW-0727">SH2 domain</keyword>
<dbReference type="PANTHER" id="PTHR23101">
    <property type="entry name" value="RAB GDP/GTP EXCHANGE FACTOR"/>
    <property type="match status" value="1"/>
</dbReference>
<dbReference type="CDD" id="cd00173">
    <property type="entry name" value="SH2"/>
    <property type="match status" value="1"/>
</dbReference>
<organism evidence="8 9">
    <name type="scientific">Loa loa</name>
    <name type="common">Eye worm</name>
    <name type="synonym">Filaria loa</name>
    <dbReference type="NCBI Taxonomy" id="7209"/>
    <lineage>
        <taxon>Eukaryota</taxon>
        <taxon>Metazoa</taxon>
        <taxon>Ecdysozoa</taxon>
        <taxon>Nematoda</taxon>
        <taxon>Chromadorea</taxon>
        <taxon>Rhabditida</taxon>
        <taxon>Spirurina</taxon>
        <taxon>Spiruromorpha</taxon>
        <taxon>Filarioidea</taxon>
        <taxon>Onchocercidae</taxon>
        <taxon>Loa</taxon>
    </lineage>
</organism>
<evidence type="ECO:0000313" key="8">
    <source>
        <dbReference type="Proteomes" id="UP000095285"/>
    </source>
</evidence>